<evidence type="ECO:0000313" key="5">
    <source>
        <dbReference type="EMBL" id="EGG30581.1"/>
    </source>
</evidence>
<dbReference type="STRING" id="2518989.IMCC3088_205"/>
<dbReference type="InterPro" id="IPR013118">
    <property type="entry name" value="Mannitol_DH_C"/>
</dbReference>
<dbReference type="GO" id="GO:0008926">
    <property type="term" value="F:mannitol-1-phosphate 5-dehydrogenase activity"/>
    <property type="evidence" value="ECO:0007669"/>
    <property type="project" value="TreeGrafter"/>
</dbReference>
<evidence type="ECO:0000259" key="3">
    <source>
        <dbReference type="Pfam" id="PF01232"/>
    </source>
</evidence>
<feature type="domain" description="Mannitol dehydrogenase C-terminal" evidence="4">
    <location>
        <begin position="294"/>
        <end position="413"/>
    </location>
</feature>
<comment type="caution">
    <text evidence="5">The sequence shown here is derived from an EMBL/GenBank/DDBJ whole genome shotgun (WGS) entry which is preliminary data.</text>
</comment>
<dbReference type="InterPro" id="IPR013328">
    <property type="entry name" value="6PGD_dom2"/>
</dbReference>
<dbReference type="SUPFAM" id="SSF48179">
    <property type="entry name" value="6-phosphogluconate dehydrogenase C-terminal domain-like"/>
    <property type="match status" value="1"/>
</dbReference>
<dbReference type="Proteomes" id="UP000005615">
    <property type="component" value="Unassembled WGS sequence"/>
</dbReference>
<dbReference type="OrthoDB" id="9768714at2"/>
<dbReference type="InterPro" id="IPR036291">
    <property type="entry name" value="NAD(P)-bd_dom_sf"/>
</dbReference>
<dbReference type="SUPFAM" id="SSF51735">
    <property type="entry name" value="NAD(P)-binding Rossmann-fold domains"/>
    <property type="match status" value="1"/>
</dbReference>
<accession>F3KZ94</accession>
<dbReference type="GO" id="GO:0019592">
    <property type="term" value="P:mannitol catabolic process"/>
    <property type="evidence" value="ECO:0007669"/>
    <property type="project" value="TreeGrafter"/>
</dbReference>
<dbReference type="AlphaFoldDB" id="F3KZ94"/>
<evidence type="ECO:0000256" key="2">
    <source>
        <dbReference type="ARBA" id="ARBA00023027"/>
    </source>
</evidence>
<dbReference type="InterPro" id="IPR013131">
    <property type="entry name" value="Mannitol_DH_N"/>
</dbReference>
<reference evidence="5 6" key="1">
    <citation type="journal article" date="2011" name="J. Bacteriol.">
        <title>Genome sequence of strain IMCC3088, a proteorhodopsin-containing marine bacterium belonging to the OM60/NOR5 clade.</title>
        <authorList>
            <person name="Jang Y."/>
            <person name="Oh H.M."/>
            <person name="Kang I."/>
            <person name="Lee K."/>
            <person name="Yang S.J."/>
            <person name="Cho J.C."/>
        </authorList>
    </citation>
    <scope>NUCLEOTIDE SEQUENCE [LARGE SCALE GENOMIC DNA]</scope>
    <source>
        <strain evidence="5 6">IMCC3088</strain>
    </source>
</reference>
<dbReference type="Pfam" id="PF01232">
    <property type="entry name" value="Mannitol_dh"/>
    <property type="match status" value="1"/>
</dbReference>
<evidence type="ECO:0000256" key="1">
    <source>
        <dbReference type="ARBA" id="ARBA00023002"/>
    </source>
</evidence>
<keyword evidence="6" id="KW-1185">Reference proteome</keyword>
<dbReference type="PANTHER" id="PTHR30524:SF0">
    <property type="entry name" value="ALTRONATE OXIDOREDUCTASE-RELATED"/>
    <property type="match status" value="1"/>
</dbReference>
<feature type="domain" description="Mannitol dehydrogenase N-terminal" evidence="3">
    <location>
        <begin position="28"/>
        <end position="265"/>
    </location>
</feature>
<dbReference type="InterPro" id="IPR008927">
    <property type="entry name" value="6-PGluconate_DH-like_C_sf"/>
</dbReference>
<dbReference type="Gene3D" id="3.40.50.720">
    <property type="entry name" value="NAD(P)-binding Rossmann-like Domain"/>
    <property type="match status" value="1"/>
</dbReference>
<dbReference type="GO" id="GO:0005829">
    <property type="term" value="C:cytosol"/>
    <property type="evidence" value="ECO:0007669"/>
    <property type="project" value="TreeGrafter"/>
</dbReference>
<dbReference type="RefSeq" id="WP_009574734.1">
    <property type="nucleotide sequence ID" value="NZ_AEIG01000011.1"/>
</dbReference>
<dbReference type="Gene3D" id="1.10.1040.10">
    <property type="entry name" value="N-(1-d-carboxylethyl)-l-norvaline Dehydrogenase, domain 2"/>
    <property type="match status" value="1"/>
</dbReference>
<name>F3KZ94_9GAMM</name>
<proteinExistence type="predicted"/>
<dbReference type="Pfam" id="PF08125">
    <property type="entry name" value="Mannitol_dh_C"/>
    <property type="match status" value="1"/>
</dbReference>
<dbReference type="PANTHER" id="PTHR30524">
    <property type="entry name" value="MANNITOL-1-PHOSPHATE 5-DEHYDROGENASE"/>
    <property type="match status" value="1"/>
</dbReference>
<dbReference type="eggNOG" id="COG0246">
    <property type="taxonomic scope" value="Bacteria"/>
</dbReference>
<keyword evidence="1" id="KW-0560">Oxidoreductase</keyword>
<dbReference type="EMBL" id="AEIG01000011">
    <property type="protein sequence ID" value="EGG30581.1"/>
    <property type="molecule type" value="Genomic_DNA"/>
</dbReference>
<evidence type="ECO:0000259" key="4">
    <source>
        <dbReference type="Pfam" id="PF08125"/>
    </source>
</evidence>
<sequence length="495" mass="55810">MSGASAESIDRLKSLNRSIHNKPRRPIKVVQFGTGAFLHGFVDWIVNRVNQCGEWNAGVASVKLRAGKSQSLDALMRQDGLYHVNCRGINERNEAVDAIELIDTVQSVVKPHENFIDFLRLAQEPELEWIVSNSTEAGLVFIPEPFSMRTSAQTFPGQLTQFLYQRYRVLGDTASDLVILPCELLDNNAQVLKDCIHNYIDCWGLESAFSHWLKATCEFCSTIVDRIVTGNPANARTEALSNEIGTIDDFIIEAEYYHLWGIQASGDLAATLSSRFAEAKGLNVHVVDDLDLLRKQKVRVLNGVHTATVLLACYLKVRTVSEAMQHPLLRAYMGKYWSEVVLPSMPSFSDVAYISSIAKRFENPFLEHEWQSIVLNSFSKWRVRLLPVLIDLLEQKEGRPEILLFSLALLLEMYISATWRNPLGLTDNEATLSALAIHELTWDGSQRAWQDVLSDTALWGQTVDLPLRWIALLSDFSAKIQRQEINDTLTFLASD</sequence>
<dbReference type="NCBIfam" id="NF002969">
    <property type="entry name" value="PRK03643.1"/>
    <property type="match status" value="1"/>
</dbReference>
<evidence type="ECO:0000313" key="6">
    <source>
        <dbReference type="Proteomes" id="UP000005615"/>
    </source>
</evidence>
<keyword evidence="2" id="KW-0520">NAD</keyword>
<protein>
    <submittedName>
        <fullName evidence="5">Altronate oxidoreductase</fullName>
    </submittedName>
</protein>
<gene>
    <name evidence="5" type="ORF">IMCC3088_205</name>
</gene>
<organism evidence="5 6">
    <name type="scientific">Aequoribacter fuscus</name>
    <dbReference type="NCBI Taxonomy" id="2518989"/>
    <lineage>
        <taxon>Bacteria</taxon>
        <taxon>Pseudomonadati</taxon>
        <taxon>Pseudomonadota</taxon>
        <taxon>Gammaproteobacteria</taxon>
        <taxon>Cellvibrionales</taxon>
        <taxon>Halieaceae</taxon>
        <taxon>Aequoribacter</taxon>
    </lineage>
</organism>